<sequence>MIVEFISEELLNLYVGNQKGKPKFQESVLRQYRKVIDLMLSVESIADLRQFKSLNLHALERELVGKFAVRVNMKYRIVFSLIEDEIQIEGILVEDLTDYH</sequence>
<dbReference type="Gene3D" id="3.30.2310.20">
    <property type="entry name" value="RelE-like"/>
    <property type="match status" value="1"/>
</dbReference>
<dbReference type="AlphaFoldDB" id="A0A316E757"/>
<protein>
    <submittedName>
        <fullName evidence="1">Plasmid maintenance system killer protein</fullName>
    </submittedName>
</protein>
<proteinExistence type="predicted"/>
<evidence type="ECO:0000313" key="2">
    <source>
        <dbReference type="Proteomes" id="UP000245489"/>
    </source>
</evidence>
<gene>
    <name evidence="1" type="ORF">LV89_02722</name>
</gene>
<dbReference type="SUPFAM" id="SSF143011">
    <property type="entry name" value="RelE-like"/>
    <property type="match status" value="1"/>
</dbReference>
<name>A0A316E757_9BACT</name>
<organism evidence="1 2">
    <name type="scientific">Arcicella aurantiaca</name>
    <dbReference type="NCBI Taxonomy" id="591202"/>
    <lineage>
        <taxon>Bacteria</taxon>
        <taxon>Pseudomonadati</taxon>
        <taxon>Bacteroidota</taxon>
        <taxon>Cytophagia</taxon>
        <taxon>Cytophagales</taxon>
        <taxon>Flectobacillaceae</taxon>
        <taxon>Arcicella</taxon>
    </lineage>
</organism>
<reference evidence="1 2" key="1">
    <citation type="submission" date="2018-05" db="EMBL/GenBank/DDBJ databases">
        <title>Genomic Encyclopedia of Archaeal and Bacterial Type Strains, Phase II (KMG-II): from individual species to whole genera.</title>
        <authorList>
            <person name="Goeker M."/>
        </authorList>
    </citation>
    <scope>NUCLEOTIDE SEQUENCE [LARGE SCALE GENOMIC DNA]</scope>
    <source>
        <strain evidence="1 2">DSM 22214</strain>
    </source>
</reference>
<evidence type="ECO:0000313" key="1">
    <source>
        <dbReference type="EMBL" id="PWK26241.1"/>
    </source>
</evidence>
<dbReference type="RefSeq" id="WP_109743442.1">
    <property type="nucleotide sequence ID" value="NZ_QGGO01000013.1"/>
</dbReference>
<keyword evidence="2" id="KW-1185">Reference proteome</keyword>
<dbReference type="InterPro" id="IPR035093">
    <property type="entry name" value="RelE/ParE_toxin_dom_sf"/>
</dbReference>
<dbReference type="Pfam" id="PF05015">
    <property type="entry name" value="HigB-like_toxin"/>
    <property type="match status" value="1"/>
</dbReference>
<dbReference type="EMBL" id="QGGO01000013">
    <property type="protein sequence ID" value="PWK26241.1"/>
    <property type="molecule type" value="Genomic_DNA"/>
</dbReference>
<accession>A0A316E757</accession>
<dbReference type="InterPro" id="IPR007711">
    <property type="entry name" value="HigB-1"/>
</dbReference>
<dbReference type="OrthoDB" id="9801102at2"/>
<dbReference type="Proteomes" id="UP000245489">
    <property type="component" value="Unassembled WGS sequence"/>
</dbReference>
<comment type="caution">
    <text evidence="1">The sequence shown here is derived from an EMBL/GenBank/DDBJ whole genome shotgun (WGS) entry which is preliminary data.</text>
</comment>